<dbReference type="Pfam" id="PF00239">
    <property type="entry name" value="Resolvase"/>
    <property type="match status" value="1"/>
</dbReference>
<dbReference type="PANTHER" id="PTHR30461">
    <property type="entry name" value="DNA-INVERTASE FROM LAMBDOID PROPHAGE"/>
    <property type="match status" value="1"/>
</dbReference>
<dbReference type="InterPro" id="IPR009057">
    <property type="entry name" value="Homeodomain-like_sf"/>
</dbReference>
<dbReference type="InterPro" id="IPR036162">
    <property type="entry name" value="Resolvase-like_N_sf"/>
</dbReference>
<dbReference type="RefSeq" id="WP_034880207.1">
    <property type="nucleotide sequence ID" value="NZ_JOKG01000011.1"/>
</dbReference>
<protein>
    <recommendedName>
        <fullName evidence="8">Resolvase/invertase-type recombinase catalytic domain-containing protein</fullName>
    </recommendedName>
</protein>
<evidence type="ECO:0000256" key="2">
    <source>
        <dbReference type="ARBA" id="ARBA00022908"/>
    </source>
</evidence>
<dbReference type="PROSITE" id="PS00397">
    <property type="entry name" value="RECOMBINASES_1"/>
    <property type="match status" value="1"/>
</dbReference>
<dbReference type="PROSITE" id="PS51736">
    <property type="entry name" value="RECOMBINASES_3"/>
    <property type="match status" value="1"/>
</dbReference>
<keyword evidence="4" id="KW-0238">DNA-binding</keyword>
<dbReference type="InterPro" id="IPR050639">
    <property type="entry name" value="SSR_resolvase"/>
</dbReference>
<keyword evidence="3" id="KW-0230">DNA invertase</keyword>
<evidence type="ECO:0000256" key="6">
    <source>
        <dbReference type="PIRSR" id="PIRSR606118-50"/>
    </source>
</evidence>
<dbReference type="GO" id="GO:0015074">
    <property type="term" value="P:DNA integration"/>
    <property type="evidence" value="ECO:0007669"/>
    <property type="project" value="UniProtKB-KW"/>
</dbReference>
<dbReference type="GO" id="GO:0000150">
    <property type="term" value="F:DNA strand exchange activity"/>
    <property type="evidence" value="ECO:0007669"/>
    <property type="project" value="UniProtKB-KW"/>
</dbReference>
<keyword evidence="2" id="KW-0229">DNA integration</keyword>
<proteinExistence type="inferred from homology"/>
<accession>A0A081MYF9</accession>
<feature type="domain" description="Resolvase/invertase-type recombinase catalytic" evidence="8">
    <location>
        <begin position="1"/>
        <end position="134"/>
    </location>
</feature>
<evidence type="ECO:0000256" key="1">
    <source>
        <dbReference type="ARBA" id="ARBA00009913"/>
    </source>
</evidence>
<comment type="similarity">
    <text evidence="1">Belongs to the site-specific recombinase resolvase family.</text>
</comment>
<evidence type="ECO:0000259" key="8">
    <source>
        <dbReference type="PROSITE" id="PS51736"/>
    </source>
</evidence>
<evidence type="ECO:0000256" key="5">
    <source>
        <dbReference type="ARBA" id="ARBA00023172"/>
    </source>
</evidence>
<dbReference type="PANTHER" id="PTHR30461:SF2">
    <property type="entry name" value="SERINE RECOMBINASE PINE-RELATED"/>
    <property type="match status" value="1"/>
</dbReference>
<dbReference type="Proteomes" id="UP000028006">
    <property type="component" value="Unassembled WGS sequence"/>
</dbReference>
<sequence>MKFGYARVSTTDQELEAQILALQKVGCDEILAEKVSGRAASRPELDRMLDKLRSGDSVVVWRLDRLGRSMKHLLELVELLTSKKVELISLHENIDTTTATGKMMLQFFAMLAEFERNLISERTKAGLVAARARGKKGGRKPALDAKQIRLARSMLSDPDVSVTEVAKHFNVSRSALYRNLDKSS</sequence>
<dbReference type="InterPro" id="IPR006120">
    <property type="entry name" value="Resolvase_HTH_dom"/>
</dbReference>
<feature type="active site" description="O-(5'-phospho-DNA)-serine intermediate" evidence="6 7">
    <location>
        <position position="9"/>
    </location>
</feature>
<dbReference type="SMART" id="SM00857">
    <property type="entry name" value="Resolvase"/>
    <property type="match status" value="1"/>
</dbReference>
<keyword evidence="5" id="KW-0233">DNA recombination</keyword>
<dbReference type="InterPro" id="IPR006119">
    <property type="entry name" value="Resolv_N"/>
</dbReference>
<dbReference type="CDD" id="cd03768">
    <property type="entry name" value="SR_ResInv"/>
    <property type="match status" value="1"/>
</dbReference>
<evidence type="ECO:0000313" key="9">
    <source>
        <dbReference type="EMBL" id="KEQ11232.1"/>
    </source>
</evidence>
<evidence type="ECO:0000256" key="3">
    <source>
        <dbReference type="ARBA" id="ARBA00023100"/>
    </source>
</evidence>
<dbReference type="GO" id="GO:0003677">
    <property type="term" value="F:DNA binding"/>
    <property type="evidence" value="ECO:0007669"/>
    <property type="project" value="UniProtKB-KW"/>
</dbReference>
<dbReference type="FunFam" id="3.40.50.1390:FF:000001">
    <property type="entry name" value="DNA recombinase"/>
    <property type="match status" value="1"/>
</dbReference>
<reference evidence="9 10" key="1">
    <citation type="submission" date="2014-06" db="EMBL/GenBank/DDBJ databases">
        <title>Whole Genome Sequences of Three Symbiotic Endozoicomonas Bacteria.</title>
        <authorList>
            <person name="Neave M.J."/>
            <person name="Apprill A."/>
            <person name="Voolstra C.R."/>
        </authorList>
    </citation>
    <scope>NUCLEOTIDE SEQUENCE [LARGE SCALE GENOMIC DNA]</scope>
    <source>
        <strain evidence="9 10">LMG 24815</strain>
    </source>
</reference>
<dbReference type="eggNOG" id="COG1961">
    <property type="taxonomic scope" value="Bacteria"/>
</dbReference>
<name>A0A081MYF9_9GAMM</name>
<evidence type="ECO:0000256" key="7">
    <source>
        <dbReference type="PROSITE-ProRule" id="PRU10137"/>
    </source>
</evidence>
<dbReference type="Pfam" id="PF02796">
    <property type="entry name" value="HTH_7"/>
    <property type="match status" value="1"/>
</dbReference>
<dbReference type="PROSITE" id="PS00398">
    <property type="entry name" value="RECOMBINASES_2"/>
    <property type="match status" value="1"/>
</dbReference>
<evidence type="ECO:0000313" key="10">
    <source>
        <dbReference type="Proteomes" id="UP000028006"/>
    </source>
</evidence>
<dbReference type="AlphaFoldDB" id="A0A081MYF9"/>
<organism evidence="9 10">
    <name type="scientific">Endozoicomonas montiporae</name>
    <dbReference type="NCBI Taxonomy" id="1027273"/>
    <lineage>
        <taxon>Bacteria</taxon>
        <taxon>Pseudomonadati</taxon>
        <taxon>Pseudomonadota</taxon>
        <taxon>Gammaproteobacteria</taxon>
        <taxon>Oceanospirillales</taxon>
        <taxon>Endozoicomonadaceae</taxon>
        <taxon>Endozoicomonas</taxon>
    </lineage>
</organism>
<dbReference type="Gene3D" id="1.10.10.60">
    <property type="entry name" value="Homeodomain-like"/>
    <property type="match status" value="1"/>
</dbReference>
<keyword evidence="10" id="KW-1185">Reference proteome</keyword>
<dbReference type="Gene3D" id="3.40.50.1390">
    <property type="entry name" value="Resolvase, N-terminal catalytic domain"/>
    <property type="match status" value="1"/>
</dbReference>
<dbReference type="CDD" id="cd00569">
    <property type="entry name" value="HTH_Hin_like"/>
    <property type="match status" value="1"/>
</dbReference>
<evidence type="ECO:0000256" key="4">
    <source>
        <dbReference type="ARBA" id="ARBA00023125"/>
    </source>
</evidence>
<comment type="caution">
    <text evidence="9">The sequence shown here is derived from an EMBL/GenBank/DDBJ whole genome shotgun (WGS) entry which is preliminary data.</text>
</comment>
<dbReference type="EMBL" id="JOKG01000011">
    <property type="protein sequence ID" value="KEQ11232.1"/>
    <property type="molecule type" value="Genomic_DNA"/>
</dbReference>
<dbReference type="SUPFAM" id="SSF46689">
    <property type="entry name" value="Homeodomain-like"/>
    <property type="match status" value="1"/>
</dbReference>
<dbReference type="SUPFAM" id="SSF53041">
    <property type="entry name" value="Resolvase-like"/>
    <property type="match status" value="1"/>
</dbReference>
<dbReference type="InterPro" id="IPR006118">
    <property type="entry name" value="Recombinase_CS"/>
</dbReference>
<gene>
    <name evidence="9" type="ORF">GZ77_26385</name>
</gene>